<accession>A0ABN5ARA0</accession>
<feature type="transmembrane region" description="Helical" evidence="1">
    <location>
        <begin position="12"/>
        <end position="32"/>
    </location>
</feature>
<name>A0ABN5ARA0_9GAMM</name>
<sequence length="143" mass="16671">MFESIRRWTANVPLGYRAALITVIITAVFYFWESWPYYLGAAIMLCSFLYAPEKFLLVSDEHNEVKNIMSLLAVRGENLQVGLEQVPACKLKRVALGEYNKHYGILQFPFNYHISHSHIFPIQQVDSVREFFKTNYPHVDLII</sequence>
<keyword evidence="1" id="KW-1133">Transmembrane helix</keyword>
<reference evidence="2 3" key="1">
    <citation type="submission" date="2017-06" db="EMBL/GenBank/DDBJ databases">
        <title>Complete genome sequence of Idiomarina piscisalsi strain 10PY1A isolated from soil of Soudi Arabia.</title>
        <authorList>
            <person name="Kim M.-C."/>
            <person name="Jung B.K."/>
            <person name="Budiyanto F."/>
            <person name="Nzila A."/>
            <person name="Shin J.-H."/>
        </authorList>
    </citation>
    <scope>NUCLEOTIDE SEQUENCE [LARGE SCALE GENOMIC DNA]</scope>
    <source>
        <strain evidence="2 3">10PY1A</strain>
    </source>
</reference>
<keyword evidence="1" id="KW-0472">Membrane</keyword>
<dbReference type="EMBL" id="CP022133">
    <property type="protein sequence ID" value="ASG65840.1"/>
    <property type="molecule type" value="Genomic_DNA"/>
</dbReference>
<organism evidence="2 3">
    <name type="scientific">Idiomarina piscisalsi</name>
    <dbReference type="NCBI Taxonomy" id="1096243"/>
    <lineage>
        <taxon>Bacteria</taxon>
        <taxon>Pseudomonadati</taxon>
        <taxon>Pseudomonadota</taxon>
        <taxon>Gammaproteobacteria</taxon>
        <taxon>Alteromonadales</taxon>
        <taxon>Idiomarinaceae</taxon>
        <taxon>Idiomarina</taxon>
    </lineage>
</organism>
<evidence type="ECO:0000313" key="3">
    <source>
        <dbReference type="Proteomes" id="UP000197717"/>
    </source>
</evidence>
<keyword evidence="3" id="KW-1185">Reference proteome</keyword>
<dbReference type="RefSeq" id="WP_088768239.1">
    <property type="nucleotide sequence ID" value="NZ_CP022133.1"/>
</dbReference>
<proteinExistence type="predicted"/>
<protein>
    <submittedName>
        <fullName evidence="2">Uncharacterized protein</fullName>
    </submittedName>
</protein>
<keyword evidence="1" id="KW-0812">Transmembrane</keyword>
<evidence type="ECO:0000313" key="2">
    <source>
        <dbReference type="EMBL" id="ASG65840.1"/>
    </source>
</evidence>
<evidence type="ECO:0000256" key="1">
    <source>
        <dbReference type="SAM" id="Phobius"/>
    </source>
</evidence>
<dbReference type="Proteomes" id="UP000197717">
    <property type="component" value="Chromosome"/>
</dbReference>
<gene>
    <name evidence="2" type="ORF">CEW91_06680</name>
</gene>
<feature type="transmembrane region" description="Helical" evidence="1">
    <location>
        <begin position="38"/>
        <end position="57"/>
    </location>
</feature>